<evidence type="ECO:0000256" key="5">
    <source>
        <dbReference type="ARBA" id="ARBA00022989"/>
    </source>
</evidence>
<feature type="transmembrane region" description="Helical" evidence="8">
    <location>
        <begin position="337"/>
        <end position="357"/>
    </location>
</feature>
<feature type="transmembrane region" description="Helical" evidence="8">
    <location>
        <begin position="139"/>
        <end position="158"/>
    </location>
</feature>
<evidence type="ECO:0000313" key="9">
    <source>
        <dbReference type="EMBL" id="MSS84733.1"/>
    </source>
</evidence>
<evidence type="ECO:0000256" key="3">
    <source>
        <dbReference type="ARBA" id="ARBA00022679"/>
    </source>
</evidence>
<dbReference type="PANTHER" id="PTHR22926">
    <property type="entry name" value="PHOSPHO-N-ACETYLMURAMOYL-PENTAPEPTIDE-TRANSFERASE"/>
    <property type="match status" value="1"/>
</dbReference>
<accession>A0A6N7W899</accession>
<feature type="transmembrane region" description="Helical" evidence="8">
    <location>
        <begin position="190"/>
        <end position="213"/>
    </location>
</feature>
<dbReference type="Pfam" id="PF00953">
    <property type="entry name" value="Glycos_transf_4"/>
    <property type="match status" value="1"/>
</dbReference>
<comment type="cofactor">
    <cofactor evidence="7">
        <name>Mg(2+)</name>
        <dbReference type="ChEBI" id="CHEBI:18420"/>
    </cofactor>
</comment>
<dbReference type="GO" id="GO:0046872">
    <property type="term" value="F:metal ion binding"/>
    <property type="evidence" value="ECO:0007669"/>
    <property type="project" value="UniProtKB-KW"/>
</dbReference>
<keyword evidence="3 9" id="KW-0808">Transferase</keyword>
<evidence type="ECO:0000256" key="7">
    <source>
        <dbReference type="PIRSR" id="PIRSR600715-1"/>
    </source>
</evidence>
<feature type="transmembrane region" description="Helical" evidence="8">
    <location>
        <begin position="311"/>
        <end position="331"/>
    </location>
</feature>
<dbReference type="GO" id="GO:0071555">
    <property type="term" value="P:cell wall organization"/>
    <property type="evidence" value="ECO:0007669"/>
    <property type="project" value="TreeGrafter"/>
</dbReference>
<proteinExistence type="predicted"/>
<feature type="transmembrane region" description="Helical" evidence="8">
    <location>
        <begin position="164"/>
        <end position="183"/>
    </location>
</feature>
<dbReference type="InterPro" id="IPR000715">
    <property type="entry name" value="Glycosyl_transferase_4"/>
</dbReference>
<feature type="transmembrane region" description="Helical" evidence="8">
    <location>
        <begin position="50"/>
        <end position="71"/>
    </location>
</feature>
<protein>
    <submittedName>
        <fullName evidence="9">Undecaprenyl/decaprenyl-phosphate alpha-N-acetylglucosaminyl 1-phosphate transferase</fullName>
    </submittedName>
</protein>
<keyword evidence="10" id="KW-1185">Reference proteome</keyword>
<dbReference type="Proteomes" id="UP000470875">
    <property type="component" value="Unassembled WGS sequence"/>
</dbReference>
<evidence type="ECO:0000256" key="8">
    <source>
        <dbReference type="SAM" id="Phobius"/>
    </source>
</evidence>
<comment type="caution">
    <text evidence="9">The sequence shown here is derived from an EMBL/GenBank/DDBJ whole genome shotgun (WGS) entry which is preliminary data.</text>
</comment>
<feature type="transmembrane region" description="Helical" evidence="8">
    <location>
        <begin position="78"/>
        <end position="95"/>
    </location>
</feature>
<reference evidence="9 10" key="1">
    <citation type="submission" date="2019-08" db="EMBL/GenBank/DDBJ databases">
        <title>In-depth cultivation of the pig gut microbiome towards novel bacterial diversity and tailored functional studies.</title>
        <authorList>
            <person name="Wylensek D."/>
            <person name="Hitch T.C.A."/>
            <person name="Clavel T."/>
        </authorList>
    </citation>
    <scope>NUCLEOTIDE SEQUENCE [LARGE SCALE GENOMIC DNA]</scope>
    <source>
        <strain evidence="9 10">WB03_NA08</strain>
    </source>
</reference>
<dbReference type="GO" id="GO:0016780">
    <property type="term" value="F:phosphotransferase activity, for other substituted phosphate groups"/>
    <property type="evidence" value="ECO:0007669"/>
    <property type="project" value="InterPro"/>
</dbReference>
<sequence>MRTYLLLMFLAAAVTMLLTPAARRFALTFRVLTPLRERDVHTVPTPRMGGLAMTAGFATAIILGSQIPFLHEVFSNRPVWAVLCGALAICLLGTIDDILELDWMTKLAGQVLIAALMAMNGVQLISFPLFGLTIGSSRLSILVSILVIVTIINAVNFVDGLDGLAAGVLAIGGASFFTYSYLLTVVMDSASYATSAAVIMAGMVGACIGFLWFNFHPASIFMGDSGAMVLGLLIASAGIIVTGQVRPNLLEGDPIITSVLPLLLPLVVIVIPLVDLVITAVGRILHGKSPTTADRTHLHDRLLDAGHSHRSVVLVLWAWTLLLCAVGVALLVVPLHIVAISGTIVALLLVLVTAQLFPGMKRPKGIGVPGGRTAVDDGIKVISRGQYVHPFRPTGKDHREDSQDT</sequence>
<dbReference type="RefSeq" id="WP_154545375.1">
    <property type="nucleotide sequence ID" value="NZ_VULO01000009.1"/>
</dbReference>
<feature type="binding site" evidence="7">
    <location>
        <position position="156"/>
    </location>
    <ligand>
        <name>Mg(2+)</name>
        <dbReference type="ChEBI" id="CHEBI:18420"/>
    </ligand>
</feature>
<keyword evidence="4 8" id="KW-0812">Transmembrane</keyword>
<feature type="transmembrane region" description="Helical" evidence="8">
    <location>
        <begin position="107"/>
        <end position="132"/>
    </location>
</feature>
<evidence type="ECO:0000256" key="1">
    <source>
        <dbReference type="ARBA" id="ARBA00004651"/>
    </source>
</evidence>
<evidence type="ECO:0000256" key="4">
    <source>
        <dbReference type="ARBA" id="ARBA00022692"/>
    </source>
</evidence>
<keyword evidence="7" id="KW-0479">Metal-binding</keyword>
<dbReference type="CDD" id="cd06853">
    <property type="entry name" value="GT_WecA_like"/>
    <property type="match status" value="1"/>
</dbReference>
<comment type="subcellular location">
    <subcellularLocation>
        <location evidence="1">Cell membrane</location>
        <topology evidence="1">Multi-pass membrane protein</topology>
    </subcellularLocation>
</comment>
<keyword evidence="7" id="KW-0460">Magnesium</keyword>
<keyword evidence="5 8" id="KW-1133">Transmembrane helix</keyword>
<gene>
    <name evidence="9" type="ORF">FYJ24_08145</name>
</gene>
<feature type="binding site" evidence="7">
    <location>
        <position position="224"/>
    </location>
    <ligand>
        <name>Mg(2+)</name>
        <dbReference type="ChEBI" id="CHEBI:18420"/>
    </ligand>
</feature>
<dbReference type="EMBL" id="VULO01000009">
    <property type="protein sequence ID" value="MSS84733.1"/>
    <property type="molecule type" value="Genomic_DNA"/>
</dbReference>
<keyword evidence="6 8" id="KW-0472">Membrane</keyword>
<dbReference type="GO" id="GO:0005886">
    <property type="term" value="C:plasma membrane"/>
    <property type="evidence" value="ECO:0007669"/>
    <property type="project" value="UniProtKB-SubCell"/>
</dbReference>
<dbReference type="GO" id="GO:0009103">
    <property type="term" value="P:lipopolysaccharide biosynthetic process"/>
    <property type="evidence" value="ECO:0007669"/>
    <property type="project" value="TreeGrafter"/>
</dbReference>
<dbReference type="GO" id="GO:0044038">
    <property type="term" value="P:cell wall macromolecule biosynthetic process"/>
    <property type="evidence" value="ECO:0007669"/>
    <property type="project" value="TreeGrafter"/>
</dbReference>
<keyword evidence="2" id="KW-1003">Cell membrane</keyword>
<dbReference type="PANTHER" id="PTHR22926:SF3">
    <property type="entry name" value="UNDECAPRENYL-PHOSPHATE ALPHA-N-ACETYLGLUCOSAMINYL 1-PHOSPHATE TRANSFERASE"/>
    <property type="match status" value="1"/>
</dbReference>
<evidence type="ECO:0000256" key="6">
    <source>
        <dbReference type="ARBA" id="ARBA00023136"/>
    </source>
</evidence>
<feature type="transmembrane region" description="Helical" evidence="8">
    <location>
        <begin position="255"/>
        <end position="278"/>
    </location>
</feature>
<name>A0A6N7W899_9ACTO</name>
<evidence type="ECO:0000313" key="10">
    <source>
        <dbReference type="Proteomes" id="UP000470875"/>
    </source>
</evidence>
<evidence type="ECO:0000256" key="2">
    <source>
        <dbReference type="ARBA" id="ARBA00022475"/>
    </source>
</evidence>
<dbReference type="AlphaFoldDB" id="A0A6N7W899"/>
<organism evidence="9 10">
    <name type="scientific">Scrofimicrobium canadense</name>
    <dbReference type="NCBI Taxonomy" id="2652290"/>
    <lineage>
        <taxon>Bacteria</taxon>
        <taxon>Bacillati</taxon>
        <taxon>Actinomycetota</taxon>
        <taxon>Actinomycetes</taxon>
        <taxon>Actinomycetales</taxon>
        <taxon>Actinomycetaceae</taxon>
        <taxon>Scrofimicrobium</taxon>
    </lineage>
</organism>